<feature type="domain" description="Retrotransposon gag" evidence="2">
    <location>
        <begin position="223"/>
        <end position="293"/>
    </location>
</feature>
<feature type="compositionally biased region" description="Gly residues" evidence="1">
    <location>
        <begin position="139"/>
        <end position="173"/>
    </location>
</feature>
<gene>
    <name evidence="3" type="ORF">QYE76_041996</name>
</gene>
<accession>A0AAD8TFT2</accession>
<proteinExistence type="predicted"/>
<name>A0AAD8TFT2_LOLMU</name>
<dbReference type="Pfam" id="PF03732">
    <property type="entry name" value="Retrotrans_gag"/>
    <property type="match status" value="1"/>
</dbReference>
<evidence type="ECO:0000256" key="1">
    <source>
        <dbReference type="SAM" id="MobiDB-lite"/>
    </source>
</evidence>
<comment type="caution">
    <text evidence="3">The sequence shown here is derived from an EMBL/GenBank/DDBJ whole genome shotgun (WGS) entry which is preliminary data.</text>
</comment>
<reference evidence="3" key="1">
    <citation type="submission" date="2023-07" db="EMBL/GenBank/DDBJ databases">
        <title>A chromosome-level genome assembly of Lolium multiflorum.</title>
        <authorList>
            <person name="Chen Y."/>
            <person name="Copetti D."/>
            <person name="Kolliker R."/>
            <person name="Studer B."/>
        </authorList>
    </citation>
    <scope>NUCLEOTIDE SEQUENCE</scope>
    <source>
        <strain evidence="3">02402/16</strain>
        <tissue evidence="3">Leaf</tissue>
    </source>
</reference>
<sequence>MGEAAAVTEASLTEIRSSLDLLHGRVACMDTTQQQLVAQLGLIAAAVQDGAKLHNDAARQFSSLDARLAEITQGMERLRGRCPSPEEDDPDPGDCLVMGTGTLRTTRVTWTGDAPGASTAAKSGVASTVTMGSPRDTTDGGGLLGGGGTGGAGGGGTGGAGGGGTGGAGGGRHGSNSEQNHKHHLKMSFPRFDGDQPRIWKDKCLDYFRLFNVHASLWLVSCTLHMDGNAALWLKAHRLRHEVNSWPELMRAAEEKFGADDYRRYLKQLLALKQKGTVEEYQLQFEELSYQIVIQNPHYDDQF</sequence>
<feature type="region of interest" description="Disordered" evidence="1">
    <location>
        <begin position="109"/>
        <end position="182"/>
    </location>
</feature>
<keyword evidence="4" id="KW-1185">Reference proteome</keyword>
<dbReference type="AlphaFoldDB" id="A0AAD8TFT2"/>
<dbReference type="InterPro" id="IPR005162">
    <property type="entry name" value="Retrotrans_gag_dom"/>
</dbReference>
<protein>
    <recommendedName>
        <fullName evidence="2">Retrotransposon gag domain-containing protein</fullName>
    </recommendedName>
</protein>
<evidence type="ECO:0000313" key="3">
    <source>
        <dbReference type="EMBL" id="KAK1681148.1"/>
    </source>
</evidence>
<dbReference type="EMBL" id="JAUUTY010000002">
    <property type="protein sequence ID" value="KAK1681148.1"/>
    <property type="molecule type" value="Genomic_DNA"/>
</dbReference>
<evidence type="ECO:0000313" key="4">
    <source>
        <dbReference type="Proteomes" id="UP001231189"/>
    </source>
</evidence>
<dbReference type="Proteomes" id="UP001231189">
    <property type="component" value="Unassembled WGS sequence"/>
</dbReference>
<organism evidence="3 4">
    <name type="scientific">Lolium multiflorum</name>
    <name type="common">Italian ryegrass</name>
    <name type="synonym">Lolium perenne subsp. multiflorum</name>
    <dbReference type="NCBI Taxonomy" id="4521"/>
    <lineage>
        <taxon>Eukaryota</taxon>
        <taxon>Viridiplantae</taxon>
        <taxon>Streptophyta</taxon>
        <taxon>Embryophyta</taxon>
        <taxon>Tracheophyta</taxon>
        <taxon>Spermatophyta</taxon>
        <taxon>Magnoliopsida</taxon>
        <taxon>Liliopsida</taxon>
        <taxon>Poales</taxon>
        <taxon>Poaceae</taxon>
        <taxon>BOP clade</taxon>
        <taxon>Pooideae</taxon>
        <taxon>Poodae</taxon>
        <taxon>Poeae</taxon>
        <taxon>Poeae Chloroplast Group 2 (Poeae type)</taxon>
        <taxon>Loliodinae</taxon>
        <taxon>Loliinae</taxon>
        <taxon>Lolium</taxon>
    </lineage>
</organism>
<evidence type="ECO:0000259" key="2">
    <source>
        <dbReference type="Pfam" id="PF03732"/>
    </source>
</evidence>